<comment type="caution">
    <text evidence="2">The sequence shown here is derived from an EMBL/GenBank/DDBJ whole genome shotgun (WGS) entry which is preliminary data.</text>
</comment>
<keyword evidence="3" id="KW-1185">Reference proteome</keyword>
<dbReference type="RefSeq" id="WP_115977888.1">
    <property type="nucleotide sequence ID" value="NZ_QOHR01000001.1"/>
</dbReference>
<evidence type="ECO:0000313" key="3">
    <source>
        <dbReference type="Proteomes" id="UP000257131"/>
    </source>
</evidence>
<name>A0A3D9BZ94_9RHOB</name>
<organism evidence="2 3">
    <name type="scientific">Rhodosalinus sediminis</name>
    <dbReference type="NCBI Taxonomy" id="1940533"/>
    <lineage>
        <taxon>Bacteria</taxon>
        <taxon>Pseudomonadati</taxon>
        <taxon>Pseudomonadota</taxon>
        <taxon>Alphaproteobacteria</taxon>
        <taxon>Rhodobacterales</taxon>
        <taxon>Paracoccaceae</taxon>
        <taxon>Rhodosalinus</taxon>
    </lineage>
</organism>
<dbReference type="AlphaFoldDB" id="A0A3D9BZ94"/>
<protein>
    <submittedName>
        <fullName evidence="2">DUF1223 domain-containing protein</fullName>
    </submittedName>
</protein>
<dbReference type="Pfam" id="PF06764">
    <property type="entry name" value="DUF1223"/>
    <property type="match status" value="1"/>
</dbReference>
<feature type="chain" id="PRO_5017540806" evidence="1">
    <location>
        <begin position="23"/>
        <end position="232"/>
    </location>
</feature>
<dbReference type="Proteomes" id="UP000257131">
    <property type="component" value="Unassembled WGS sequence"/>
</dbReference>
<dbReference type="InterPro" id="IPR036249">
    <property type="entry name" value="Thioredoxin-like_sf"/>
</dbReference>
<dbReference type="PANTHER" id="PTHR36057:SF1">
    <property type="entry name" value="LIPOPROTEIN LIPID ATTACHMENT SITE-LIKE PROTEIN, PUTATIVE (DUF1223)-RELATED"/>
    <property type="match status" value="1"/>
</dbReference>
<dbReference type="InterPro" id="IPR010634">
    <property type="entry name" value="DUF1223"/>
</dbReference>
<proteinExistence type="predicted"/>
<dbReference type="SUPFAM" id="SSF52833">
    <property type="entry name" value="Thioredoxin-like"/>
    <property type="match status" value="1"/>
</dbReference>
<reference evidence="2 3" key="1">
    <citation type="journal article" date="2017" name="Int. J. Syst. Evol. Microbiol.">
        <title>Rhodosalinus sediminis gen. nov., sp. nov., isolated from marine saltern.</title>
        <authorList>
            <person name="Guo L.Y."/>
            <person name="Ling S.K."/>
            <person name="Li C.M."/>
            <person name="Chen G.J."/>
            <person name="Du Z.J."/>
        </authorList>
    </citation>
    <scope>NUCLEOTIDE SEQUENCE [LARGE SCALE GENOMIC DNA]</scope>
    <source>
        <strain evidence="2 3">WDN1C137</strain>
    </source>
</reference>
<gene>
    <name evidence="2" type="ORF">DRV84_01050</name>
</gene>
<evidence type="ECO:0000313" key="2">
    <source>
        <dbReference type="EMBL" id="REC58845.1"/>
    </source>
</evidence>
<dbReference type="PANTHER" id="PTHR36057">
    <property type="match status" value="1"/>
</dbReference>
<evidence type="ECO:0000256" key="1">
    <source>
        <dbReference type="SAM" id="SignalP"/>
    </source>
</evidence>
<dbReference type="EMBL" id="QOHR01000001">
    <property type="protein sequence ID" value="REC58845.1"/>
    <property type="molecule type" value="Genomic_DNA"/>
</dbReference>
<keyword evidence="1" id="KW-0732">Signal</keyword>
<sequence>MFGLLRLGAALWMALAASVAAAGERGVLVELFTSQGCSACPPADRLLGELAARDDVIALSLHVDYWDYIGWADSFAQPRFTARQKAYARAAHSRSIFTPQIIVDGEDRIMGAKAMTVMDRIRAHAEAPRPVSLSLRREGGRLFVTVSAERPVGPAVIQLVRYRPSATVHITRGENAGRTAEYHNIATTWRALARWDGAAPLRLATEIEGERPVVVIVQSERHGPVLAAARLR</sequence>
<feature type="signal peptide" evidence="1">
    <location>
        <begin position="1"/>
        <end position="22"/>
    </location>
</feature>
<accession>A0A3D9BZ94</accession>
<dbReference type="OrthoDB" id="9808254at2"/>